<keyword evidence="1" id="KW-0732">Signal</keyword>
<dbReference type="InterPro" id="IPR031959">
    <property type="entry name" value="DUF4779"/>
</dbReference>
<dbReference type="KEGG" id="dpa:109543227"/>
<evidence type="ECO:0000313" key="3">
    <source>
        <dbReference type="Proteomes" id="UP000019118"/>
    </source>
</evidence>
<dbReference type="AlphaFoldDB" id="A0AAR5Q5D0"/>
<organism evidence="2 3">
    <name type="scientific">Dendroctonus ponderosae</name>
    <name type="common">Mountain pine beetle</name>
    <dbReference type="NCBI Taxonomy" id="77166"/>
    <lineage>
        <taxon>Eukaryota</taxon>
        <taxon>Metazoa</taxon>
        <taxon>Ecdysozoa</taxon>
        <taxon>Arthropoda</taxon>
        <taxon>Hexapoda</taxon>
        <taxon>Insecta</taxon>
        <taxon>Pterygota</taxon>
        <taxon>Neoptera</taxon>
        <taxon>Endopterygota</taxon>
        <taxon>Coleoptera</taxon>
        <taxon>Polyphaga</taxon>
        <taxon>Cucujiformia</taxon>
        <taxon>Curculionidae</taxon>
        <taxon>Scolytinae</taxon>
        <taxon>Dendroctonus</taxon>
    </lineage>
</organism>
<dbReference type="Proteomes" id="UP000019118">
    <property type="component" value="Unassembled WGS sequence"/>
</dbReference>
<feature type="signal peptide" evidence="1">
    <location>
        <begin position="1"/>
        <end position="21"/>
    </location>
</feature>
<protein>
    <submittedName>
        <fullName evidence="2">Uncharacterized protein</fullName>
    </submittedName>
</protein>
<evidence type="ECO:0000256" key="1">
    <source>
        <dbReference type="SAM" id="SignalP"/>
    </source>
</evidence>
<evidence type="ECO:0000313" key="2">
    <source>
        <dbReference type="EnsemblMetazoa" id="XP_019768385.1"/>
    </source>
</evidence>
<dbReference type="EnsemblMetazoa" id="XM_019912826.1">
    <property type="protein sequence ID" value="XP_019768385.1"/>
    <property type="gene ID" value="LOC109543227"/>
</dbReference>
<reference evidence="2" key="2">
    <citation type="submission" date="2024-08" db="UniProtKB">
        <authorList>
            <consortium name="EnsemblMetazoa"/>
        </authorList>
    </citation>
    <scope>IDENTIFICATION</scope>
</reference>
<dbReference type="GeneID" id="109543227"/>
<keyword evidence="3" id="KW-1185">Reference proteome</keyword>
<proteinExistence type="predicted"/>
<sequence>MLNITGRCVLLLSCAVFPVQSLEKTSVYMKRSEVSDQKMSGSGYSYNGEDQKPQEYSFELDGGNDAVNIVRDLGFDPFADSLESHAAQTVAVPYFQEVPSKAAKIPLKPVAFALHDNSQLLGSQIHHLPTTYPHIDQYGQLGILPQFPYAPGFHHDLNSNFVKSGGKIYDDLWSKQIGDKFDSGYNVVDAYSKGLSGSFDDTLGSSFSDQTGAKSLSVFDNAANYGLNQAAGKAALGGSFGQKDGHNRGSKTTGYQKVYHKDDYDKQHKFYDKADRRGHFNKYGDFKSAGDSGAGHFVKGGLHTDGQNANKYGVSDVSDKGHFDDFAKGFNKANGQEGYFQDYAGYSNKAGKASSGVAGFSG</sequence>
<accession>A0AAR5Q5D0</accession>
<name>A0AAR5Q5D0_DENPD</name>
<reference evidence="3" key="1">
    <citation type="journal article" date="2013" name="Genome Biol.">
        <title>Draft genome of the mountain pine beetle, Dendroctonus ponderosae Hopkins, a major forest pest.</title>
        <authorList>
            <person name="Keeling C.I."/>
            <person name="Yuen M.M."/>
            <person name="Liao N.Y."/>
            <person name="Docking T.R."/>
            <person name="Chan S.K."/>
            <person name="Taylor G.A."/>
            <person name="Palmquist D.L."/>
            <person name="Jackman S.D."/>
            <person name="Nguyen A."/>
            <person name="Li M."/>
            <person name="Henderson H."/>
            <person name="Janes J.K."/>
            <person name="Zhao Y."/>
            <person name="Pandoh P."/>
            <person name="Moore R."/>
            <person name="Sperling F.A."/>
            <person name="Huber D.P."/>
            <person name="Birol I."/>
            <person name="Jones S.J."/>
            <person name="Bohlmann J."/>
        </authorList>
    </citation>
    <scope>NUCLEOTIDE SEQUENCE</scope>
</reference>
<feature type="chain" id="PRO_5043422954" evidence="1">
    <location>
        <begin position="22"/>
        <end position="362"/>
    </location>
</feature>
<dbReference type="Pfam" id="PF16009">
    <property type="entry name" value="DUF4779"/>
    <property type="match status" value="1"/>
</dbReference>